<dbReference type="Proteomes" id="UP001172055">
    <property type="component" value="Unassembled WGS sequence"/>
</dbReference>
<evidence type="ECO:0000313" key="3">
    <source>
        <dbReference type="Proteomes" id="UP001172055"/>
    </source>
</evidence>
<dbReference type="PROSITE" id="PS51186">
    <property type="entry name" value="GNAT"/>
    <property type="match status" value="1"/>
</dbReference>
<gene>
    <name evidence="2" type="ORF">QWY14_00535</name>
</gene>
<dbReference type="RefSeq" id="WP_301722311.1">
    <property type="nucleotide sequence ID" value="NZ_JAUJWV010000001.1"/>
</dbReference>
<keyword evidence="3" id="KW-1185">Reference proteome</keyword>
<dbReference type="PANTHER" id="PTHR43259">
    <property type="entry name" value="SPT10P"/>
    <property type="match status" value="1"/>
</dbReference>
<sequence length="155" mass="17846">MPLHFRSMDELKYNDFIEKLVAEYAGEHIKAGTWDPEEAHGLAQSQIQQLVPEGLGTSGHRFFIALDKSEPVGSVWLNIQPREKKKQAFIFDLKIEEQQQGKGYGKAIMAALDEYAKAENIEKIALHVFAHNERALKLYQTMGYEIKSYNMEKRF</sequence>
<protein>
    <submittedName>
        <fullName evidence="2">GNAT family N-acetyltransferase</fullName>
    </submittedName>
</protein>
<feature type="domain" description="N-acetyltransferase" evidence="1">
    <location>
        <begin position="3"/>
        <end position="155"/>
    </location>
</feature>
<dbReference type="Pfam" id="PF00583">
    <property type="entry name" value="Acetyltransf_1"/>
    <property type="match status" value="1"/>
</dbReference>
<reference evidence="2 3" key="1">
    <citation type="submission" date="2023-06" db="EMBL/GenBank/DDBJ databases">
        <title>Novel species in genus Planococcus.</title>
        <authorList>
            <person name="Ning S."/>
        </authorList>
    </citation>
    <scope>NUCLEOTIDE SEQUENCE [LARGE SCALE GENOMIC DNA]</scope>
    <source>
        <strain evidence="2 3">N028</strain>
    </source>
</reference>
<dbReference type="PANTHER" id="PTHR43259:SF1">
    <property type="entry name" value="N-ACETYLTRANSFERASE DOMAIN-CONTAINING PROTEIN"/>
    <property type="match status" value="1"/>
</dbReference>
<evidence type="ECO:0000259" key="1">
    <source>
        <dbReference type="PROSITE" id="PS51186"/>
    </source>
</evidence>
<dbReference type="SUPFAM" id="SSF55729">
    <property type="entry name" value="Acyl-CoA N-acyltransferases (Nat)"/>
    <property type="match status" value="1"/>
</dbReference>
<dbReference type="EMBL" id="JAUJWV010000001">
    <property type="protein sequence ID" value="MDN7240249.1"/>
    <property type="molecule type" value="Genomic_DNA"/>
</dbReference>
<dbReference type="CDD" id="cd04301">
    <property type="entry name" value="NAT_SF"/>
    <property type="match status" value="1"/>
</dbReference>
<comment type="caution">
    <text evidence="2">The sequence shown here is derived from an EMBL/GenBank/DDBJ whole genome shotgun (WGS) entry which is preliminary data.</text>
</comment>
<proteinExistence type="predicted"/>
<dbReference type="Gene3D" id="3.40.630.30">
    <property type="match status" value="1"/>
</dbReference>
<dbReference type="InterPro" id="IPR052829">
    <property type="entry name" value="N-acetyltransferase_domain"/>
</dbReference>
<name>A0ABT8MX93_9BACL</name>
<organism evidence="2 3">
    <name type="scientific">Planococcus shixiaomingii</name>
    <dbReference type="NCBI Taxonomy" id="3058393"/>
    <lineage>
        <taxon>Bacteria</taxon>
        <taxon>Bacillati</taxon>
        <taxon>Bacillota</taxon>
        <taxon>Bacilli</taxon>
        <taxon>Bacillales</taxon>
        <taxon>Caryophanaceae</taxon>
        <taxon>Planococcus</taxon>
    </lineage>
</organism>
<evidence type="ECO:0000313" key="2">
    <source>
        <dbReference type="EMBL" id="MDN7240249.1"/>
    </source>
</evidence>
<accession>A0ABT8MX93</accession>
<dbReference type="InterPro" id="IPR016181">
    <property type="entry name" value="Acyl_CoA_acyltransferase"/>
</dbReference>
<dbReference type="InterPro" id="IPR000182">
    <property type="entry name" value="GNAT_dom"/>
</dbReference>